<keyword evidence="2" id="KW-1185">Reference proteome</keyword>
<dbReference type="OMA" id="AFSTERW"/>
<protein>
    <recommendedName>
        <fullName evidence="3">F-box domain-containing protein</fullName>
    </recommendedName>
</protein>
<dbReference type="Gramene" id="TraesJUL6B03G03649740.1">
    <property type="protein sequence ID" value="TraesJUL6B03G03649740.1"/>
    <property type="gene ID" value="TraesJUL6B03G03649740"/>
</dbReference>
<organism evidence="1">
    <name type="scientific">Triticum aestivum</name>
    <name type="common">Wheat</name>
    <dbReference type="NCBI Taxonomy" id="4565"/>
    <lineage>
        <taxon>Eukaryota</taxon>
        <taxon>Viridiplantae</taxon>
        <taxon>Streptophyta</taxon>
        <taxon>Embryophyta</taxon>
        <taxon>Tracheophyta</taxon>
        <taxon>Spermatophyta</taxon>
        <taxon>Magnoliopsida</taxon>
        <taxon>Liliopsida</taxon>
        <taxon>Poales</taxon>
        <taxon>Poaceae</taxon>
        <taxon>BOP clade</taxon>
        <taxon>Pooideae</taxon>
        <taxon>Triticodae</taxon>
        <taxon>Triticeae</taxon>
        <taxon>Triticinae</taxon>
        <taxon>Triticum</taxon>
    </lineage>
</organism>
<evidence type="ECO:0000313" key="1">
    <source>
        <dbReference type="EnsemblPlants" id="TraesCS6B02G405400.1"/>
    </source>
</evidence>
<evidence type="ECO:0008006" key="3">
    <source>
        <dbReference type="Google" id="ProtNLM"/>
    </source>
</evidence>
<dbReference type="Gramene" id="TraesCS6B03G1144700.2">
    <property type="protein sequence ID" value="TraesCS6B03G1144700.2.CDS"/>
    <property type="gene ID" value="TraesCS6B03G1144700"/>
</dbReference>
<dbReference type="PANTHER" id="PTHR34223">
    <property type="entry name" value="OS11G0201299 PROTEIN"/>
    <property type="match status" value="1"/>
</dbReference>
<dbReference type="EnsemblPlants" id="TraesCS6B02G405400.1">
    <property type="protein sequence ID" value="TraesCS6B02G405400.1"/>
    <property type="gene ID" value="TraesCS6B02G405400"/>
</dbReference>
<dbReference type="RefSeq" id="XP_044415020.1">
    <property type="nucleotide sequence ID" value="XM_044559085.1"/>
</dbReference>
<dbReference type="CDD" id="cd22160">
    <property type="entry name" value="F-box_AtFBL13-like"/>
    <property type="match status" value="1"/>
</dbReference>
<dbReference type="Proteomes" id="UP000019116">
    <property type="component" value="Chromosome 6B"/>
</dbReference>
<dbReference type="GeneID" id="123139288"/>
<reference evidence="1" key="2">
    <citation type="submission" date="2018-10" db="UniProtKB">
        <authorList>
            <consortium name="EnsemblPlants"/>
        </authorList>
    </citation>
    <scope>IDENTIFICATION</scope>
</reference>
<sequence>MLNKTAASGKGQFGDLTDDLLRHVLSFLPAADALQTCVLDTRWRDLWRRTTDLLLVFDETSFPSSGRFKQLVKLFIHLRGNSPLDKCKIVACVDDEEGCTYTNTMLLIKYALKCQVKELLLSVAVEDDDTVYDPIILDAPLISQHLKLLHLEQVNLKFSALNFSRCPVLEDLKMQRCGIDGRRISSKSLKRLCISDFCYFPEDFHVRIFAPGLISLQLDGFNGLTPSLEYMPFLEIAYVGLRDECYDFCRSNRQDCEFDDCGCHAYPVGEGVLLHGLSNAVNLELIADHGSERFIYTWDLKCCPIFDKLKTLLLSEWFTTVDLVCILQHSPILEMLTLQLDNTKKLVRATGAQEMIDQSFVCLHLKVVNIECRKVDEGVRKILTILSTCGIPREQIGIKEQLRYSDRFSFQKPL</sequence>
<reference evidence="1" key="1">
    <citation type="submission" date="2018-08" db="EMBL/GenBank/DDBJ databases">
        <authorList>
            <person name="Rossello M."/>
        </authorList>
    </citation>
    <scope>NUCLEOTIDE SEQUENCE [LARGE SCALE GENOMIC DNA]</scope>
    <source>
        <strain evidence="1">cv. Chinese Spring</strain>
    </source>
</reference>
<dbReference type="SUPFAM" id="SSF52047">
    <property type="entry name" value="RNI-like"/>
    <property type="match status" value="1"/>
</dbReference>
<name>A0A3B6PS25_WHEAT</name>
<dbReference type="AlphaFoldDB" id="A0A3B6PS25"/>
<dbReference type="Gramene" id="TraesCS6B02G405400.1">
    <property type="protein sequence ID" value="TraesCS6B02G405400.1"/>
    <property type="gene ID" value="TraesCS6B02G405400"/>
</dbReference>
<dbReference type="OrthoDB" id="634193at2759"/>
<proteinExistence type="predicted"/>
<dbReference type="PANTHER" id="PTHR34223:SF59">
    <property type="entry name" value="F-BOX DOMAIN-CONTAINING PROTEIN"/>
    <property type="match status" value="1"/>
</dbReference>
<evidence type="ECO:0000313" key="2">
    <source>
        <dbReference type="Proteomes" id="UP000019116"/>
    </source>
</evidence>
<dbReference type="Gramene" id="TraesWEE_scaffold_103536_01G000500.1">
    <property type="protein sequence ID" value="TraesWEE_scaffold_103536_01G000500.1"/>
    <property type="gene ID" value="TraesWEE_scaffold_103536_01G000500"/>
</dbReference>
<dbReference type="InterPro" id="IPR053781">
    <property type="entry name" value="F-box_AtFBL13-like"/>
</dbReference>
<dbReference type="Gramene" id="TraesNOR6B03G03656120.1">
    <property type="protein sequence ID" value="TraesNOR6B03G03656120.1"/>
    <property type="gene ID" value="TraesNOR6B03G03656120"/>
</dbReference>
<dbReference type="SUPFAM" id="SSF81383">
    <property type="entry name" value="F-box domain"/>
    <property type="match status" value="1"/>
</dbReference>
<dbReference type="InterPro" id="IPR036047">
    <property type="entry name" value="F-box-like_dom_sf"/>
</dbReference>
<dbReference type="KEGG" id="taes:123139288"/>
<dbReference type="InterPro" id="IPR053197">
    <property type="entry name" value="F-box_SCFL_complex_component"/>
</dbReference>
<accession>A0A3B6PS25</accession>
<gene>
    <name evidence="1" type="primary">LOC123139288</name>
</gene>